<evidence type="ECO:0000256" key="1">
    <source>
        <dbReference type="SAM" id="MobiDB-lite"/>
    </source>
</evidence>
<dbReference type="InterPro" id="IPR046798">
    <property type="entry name" value="2OG-FeII_Oxy_6"/>
</dbReference>
<dbReference type="EMBL" id="VSWC01000001">
    <property type="protein sequence ID" value="KAA1119195.1"/>
    <property type="molecule type" value="Genomic_DNA"/>
</dbReference>
<feature type="compositionally biased region" description="Basic residues" evidence="1">
    <location>
        <begin position="11"/>
        <end position="20"/>
    </location>
</feature>
<organism evidence="3 4">
    <name type="scientific">Puccinia graminis f. sp. tritici</name>
    <dbReference type="NCBI Taxonomy" id="56615"/>
    <lineage>
        <taxon>Eukaryota</taxon>
        <taxon>Fungi</taxon>
        <taxon>Dikarya</taxon>
        <taxon>Basidiomycota</taxon>
        <taxon>Pucciniomycotina</taxon>
        <taxon>Pucciniomycetes</taxon>
        <taxon>Pucciniales</taxon>
        <taxon>Pucciniaceae</taxon>
        <taxon>Puccinia</taxon>
    </lineage>
</organism>
<proteinExistence type="predicted"/>
<feature type="region of interest" description="Disordered" evidence="1">
    <location>
        <begin position="1"/>
        <end position="28"/>
    </location>
</feature>
<dbReference type="OrthoDB" id="2511868at2759"/>
<feature type="domain" description="Tet-like 2OG-Fe(II) oxygenase" evidence="2">
    <location>
        <begin position="119"/>
        <end position="326"/>
    </location>
</feature>
<gene>
    <name evidence="3" type="ORF">PGT21_017474</name>
</gene>
<name>A0A5B0R2F4_PUCGR</name>
<protein>
    <recommendedName>
        <fullName evidence="2">Tet-like 2OG-Fe(II) oxygenase domain-containing protein</fullName>
    </recommendedName>
</protein>
<keyword evidence="4" id="KW-1185">Reference proteome</keyword>
<comment type="caution">
    <text evidence="3">The sequence shown here is derived from an EMBL/GenBank/DDBJ whole genome shotgun (WGS) entry which is preliminary data.</text>
</comment>
<evidence type="ECO:0000313" key="4">
    <source>
        <dbReference type="Proteomes" id="UP000324748"/>
    </source>
</evidence>
<sequence>MWSGHNNASRKASKKRCKAKKQQETREQLLKRTLNPSDTTHFVNWRRVKYEELDLYPTIPVDRHKKPTRPPTPEEIKSAYDQVETFHLFKTGRNIVQDPLDKESIIAFIDFIKFEDMSEQDKADLNLFTTFLHRSKKFISPVAVDSRSWGGLMWVIGWRKSSDGDQIVGRYIKKFETEDMEEFDKHFIESHKIADILAYHFKQMANTPFEENQDLMKKHNIPSFSALEFHDEKTESDCSPHLVFTTDHFYNAPHSDKEDISQFAFVMFIPTLSSDGSLALDPSSYDISSGPFVFPDHKFGINFDHQHGIVKMIWQANRYKHCTMPSTNGGPLRYTTLNGPLTLA</sequence>
<dbReference type="Proteomes" id="UP000324748">
    <property type="component" value="Unassembled WGS sequence"/>
</dbReference>
<evidence type="ECO:0000313" key="3">
    <source>
        <dbReference type="EMBL" id="KAA1119195.1"/>
    </source>
</evidence>
<evidence type="ECO:0000259" key="2">
    <source>
        <dbReference type="Pfam" id="PF20515"/>
    </source>
</evidence>
<reference evidence="3 4" key="1">
    <citation type="submission" date="2019-05" db="EMBL/GenBank/DDBJ databases">
        <title>Emergence of the Ug99 lineage of the wheat stem rust pathogen through somatic hybridization.</title>
        <authorList>
            <person name="Li F."/>
            <person name="Upadhyaya N.M."/>
            <person name="Sperschneider J."/>
            <person name="Matny O."/>
            <person name="Nguyen-Phuc H."/>
            <person name="Mago R."/>
            <person name="Raley C."/>
            <person name="Miller M.E."/>
            <person name="Silverstein K.A.T."/>
            <person name="Henningsen E."/>
            <person name="Hirsch C.D."/>
            <person name="Visser B."/>
            <person name="Pretorius Z.A."/>
            <person name="Steffenson B.J."/>
            <person name="Schwessinger B."/>
            <person name="Dodds P.N."/>
            <person name="Figueroa M."/>
        </authorList>
    </citation>
    <scope>NUCLEOTIDE SEQUENCE [LARGE SCALE GENOMIC DNA]</scope>
    <source>
        <strain evidence="3">21-0</strain>
    </source>
</reference>
<dbReference type="AlphaFoldDB" id="A0A5B0R2F4"/>
<accession>A0A5B0R2F4</accession>
<dbReference type="Pfam" id="PF20515">
    <property type="entry name" value="2OG-FeII_Oxy_6"/>
    <property type="match status" value="1"/>
</dbReference>